<keyword evidence="2" id="KW-1185">Reference proteome</keyword>
<gene>
    <name evidence="1" type="ORF">DC363_06165</name>
</gene>
<dbReference type="Proteomes" id="UP000244817">
    <property type="component" value="Unassembled WGS sequence"/>
</dbReference>
<evidence type="ECO:0008006" key="3">
    <source>
        <dbReference type="Google" id="ProtNLM"/>
    </source>
</evidence>
<comment type="caution">
    <text evidence="1">The sequence shown here is derived from an EMBL/GenBank/DDBJ whole genome shotgun (WGS) entry which is preliminary data.</text>
</comment>
<sequence>MRKTFALGALGAATLLSGCLSSGSNDRVDLEKVESLVDRANEASVAAVEDLPSNASMTGYVALSDYEDNEFIGDMSMNADFAGSTISGTASNFGQFKCDTECEDIDDLERVADLGGSLELTGGISGSEFDGSLGGDLTRREGGETGTATLALDVEGDFLMDDAGLIADAGLEGSATFDDEPDGIDLYGRFIVAE</sequence>
<proteinExistence type="predicted"/>
<dbReference type="PROSITE" id="PS51257">
    <property type="entry name" value="PROKAR_LIPOPROTEIN"/>
    <property type="match status" value="1"/>
</dbReference>
<evidence type="ECO:0000313" key="1">
    <source>
        <dbReference type="EMBL" id="PVA07423.1"/>
    </source>
</evidence>
<reference evidence="1 2" key="1">
    <citation type="submission" date="2018-04" db="EMBL/GenBank/DDBJ databases">
        <title>Pelagivirga bohaiensis gen. nov., sp. nov., a bacterium isolated from the Bohai Sea.</title>
        <authorList>
            <person name="Ji X."/>
        </authorList>
    </citation>
    <scope>NUCLEOTIDE SEQUENCE [LARGE SCALE GENOMIC DNA]</scope>
    <source>
        <strain evidence="1 2">BH-SD16</strain>
    </source>
</reference>
<dbReference type="EMBL" id="QCYG01000003">
    <property type="protein sequence ID" value="PVA07423.1"/>
    <property type="molecule type" value="Genomic_DNA"/>
</dbReference>
<dbReference type="AlphaFoldDB" id="A0A2T7FZ28"/>
<protein>
    <recommendedName>
        <fullName evidence="3">Transferrin-binding protein B C-lobe/N-lobe beta barrel domain-containing protein</fullName>
    </recommendedName>
</protein>
<name>A0A2T7FZ28_9RHOB</name>
<evidence type="ECO:0000313" key="2">
    <source>
        <dbReference type="Proteomes" id="UP000244817"/>
    </source>
</evidence>
<dbReference type="OrthoDB" id="7868328at2"/>
<organism evidence="1 2">
    <name type="scientific">Thalassorhabdomicrobium marinisediminis</name>
    <dbReference type="NCBI Taxonomy" id="2170577"/>
    <lineage>
        <taxon>Bacteria</taxon>
        <taxon>Pseudomonadati</taxon>
        <taxon>Pseudomonadota</taxon>
        <taxon>Alphaproteobacteria</taxon>
        <taxon>Rhodobacterales</taxon>
        <taxon>Paracoccaceae</taxon>
        <taxon>Thalassorhabdomicrobium</taxon>
    </lineage>
</organism>
<accession>A0A2T7FZ28</accession>
<dbReference type="RefSeq" id="WP_108640250.1">
    <property type="nucleotide sequence ID" value="NZ_QCYG01000003.1"/>
</dbReference>